<dbReference type="InterPro" id="IPR009702">
    <property type="entry name" value="DUF1284"/>
</dbReference>
<name>A0A1N7KPM5_9RHOB</name>
<dbReference type="Pfam" id="PF06935">
    <property type="entry name" value="DUF1284"/>
    <property type="match status" value="1"/>
</dbReference>
<evidence type="ECO:0008006" key="3">
    <source>
        <dbReference type="Google" id="ProtNLM"/>
    </source>
</evidence>
<protein>
    <recommendedName>
        <fullName evidence="3">2Fe-2S ferredoxin</fullName>
    </recommendedName>
</protein>
<sequence>MTVLLRPHHLLCILTHVGRGYSPAFTTNMAAIIERISAGEEIKIVDGPDDICAPLLHDEDAHCSRNSVIARDRAASNDIGKLLGRAATPGARLVLDDASIRSLRRAFDTMSVRSACEGCEWASLCSAVAAAQYANTCL</sequence>
<dbReference type="Proteomes" id="UP000186098">
    <property type="component" value="Unassembled WGS sequence"/>
</dbReference>
<reference evidence="2" key="1">
    <citation type="submission" date="2017-01" db="EMBL/GenBank/DDBJ databases">
        <authorList>
            <person name="Varghese N."/>
            <person name="Submissions S."/>
        </authorList>
    </citation>
    <scope>NUCLEOTIDE SEQUENCE [LARGE SCALE GENOMIC DNA]</scope>
    <source>
        <strain evidence="2">DSM 18714</strain>
    </source>
</reference>
<keyword evidence="2" id="KW-1185">Reference proteome</keyword>
<organism evidence="1 2">
    <name type="scientific">Phaeovulum vinaykumarii</name>
    <dbReference type="NCBI Taxonomy" id="407234"/>
    <lineage>
        <taxon>Bacteria</taxon>
        <taxon>Pseudomonadati</taxon>
        <taxon>Pseudomonadota</taxon>
        <taxon>Alphaproteobacteria</taxon>
        <taxon>Rhodobacterales</taxon>
        <taxon>Paracoccaceae</taxon>
        <taxon>Phaeovulum</taxon>
    </lineage>
</organism>
<dbReference type="OrthoDB" id="6195504at2"/>
<dbReference type="EMBL" id="FTOM01000002">
    <property type="protein sequence ID" value="SIS63446.1"/>
    <property type="molecule type" value="Genomic_DNA"/>
</dbReference>
<dbReference type="RefSeq" id="WP_076363739.1">
    <property type="nucleotide sequence ID" value="NZ_FTOM01000002.1"/>
</dbReference>
<proteinExistence type="predicted"/>
<evidence type="ECO:0000313" key="2">
    <source>
        <dbReference type="Proteomes" id="UP000186098"/>
    </source>
</evidence>
<accession>A0A1N7KPM5</accession>
<dbReference type="AlphaFoldDB" id="A0A1N7KPM5"/>
<dbReference type="STRING" id="407234.SAMN05421795_10214"/>
<evidence type="ECO:0000313" key="1">
    <source>
        <dbReference type="EMBL" id="SIS63446.1"/>
    </source>
</evidence>
<gene>
    <name evidence="1" type="ORF">SAMN05421795_10214</name>
</gene>